<dbReference type="EMBL" id="JBHUNP010000001">
    <property type="protein sequence ID" value="MFD2649372.1"/>
    <property type="molecule type" value="Genomic_DNA"/>
</dbReference>
<keyword evidence="2" id="KW-1185">Reference proteome</keyword>
<evidence type="ECO:0000313" key="2">
    <source>
        <dbReference type="Proteomes" id="UP001597521"/>
    </source>
</evidence>
<organism evidence="1 2">
    <name type="scientific">Devosia albogilva</name>
    <dbReference type="NCBI Taxonomy" id="429726"/>
    <lineage>
        <taxon>Bacteria</taxon>
        <taxon>Pseudomonadati</taxon>
        <taxon>Pseudomonadota</taxon>
        <taxon>Alphaproteobacteria</taxon>
        <taxon>Hyphomicrobiales</taxon>
        <taxon>Devosiaceae</taxon>
        <taxon>Devosia</taxon>
    </lineage>
</organism>
<proteinExistence type="predicted"/>
<dbReference type="RefSeq" id="WP_386834898.1">
    <property type="nucleotide sequence ID" value="NZ_JBHUNP010000001.1"/>
</dbReference>
<reference evidence="2" key="1">
    <citation type="journal article" date="2019" name="Int. J. Syst. Evol. Microbiol.">
        <title>The Global Catalogue of Microorganisms (GCM) 10K type strain sequencing project: providing services to taxonomists for standard genome sequencing and annotation.</title>
        <authorList>
            <consortium name="The Broad Institute Genomics Platform"/>
            <consortium name="The Broad Institute Genome Sequencing Center for Infectious Disease"/>
            <person name="Wu L."/>
            <person name="Ma J."/>
        </authorList>
    </citation>
    <scope>NUCLEOTIDE SEQUENCE [LARGE SCALE GENOMIC DNA]</scope>
    <source>
        <strain evidence="2">CCM 7427</strain>
    </source>
</reference>
<evidence type="ECO:0000313" key="1">
    <source>
        <dbReference type="EMBL" id="MFD2649372.1"/>
    </source>
</evidence>
<sequence>MAIGIVAAVGLAGAGLYGFVWGEEPLARGELVEALLEEADENKLTEVFARFVPVEAGFDQQAAVLIANGFRCGIRPANVEGSSYLTCDRPIEGTGYCRGFQFYSYRTEDGEIIDVLGSAFDGERHRNMLGRCENFRQSFFDLADDPGELELAAEP</sequence>
<name>A0ABW5QNV4_9HYPH</name>
<protein>
    <submittedName>
        <fullName evidence="1">Uncharacterized protein</fullName>
    </submittedName>
</protein>
<accession>A0ABW5QNV4</accession>
<gene>
    <name evidence="1" type="ORF">ACFSX5_16420</name>
</gene>
<dbReference type="Proteomes" id="UP001597521">
    <property type="component" value="Unassembled WGS sequence"/>
</dbReference>
<comment type="caution">
    <text evidence="1">The sequence shown here is derived from an EMBL/GenBank/DDBJ whole genome shotgun (WGS) entry which is preliminary data.</text>
</comment>